<sequence>MARFRLGRSLWMLPLLLVTGQALAASLQVAPTSLRLSAQETAQGLWLSNTSDAPLHAQVRVFRWRQIEGEDVLEPTEEVAISPPMLQLAPHSQQLVRVVRLSEAPAATEGSYRVLVDELPVEGAGRQAASGLQFVLRYSVPVFVAPTAAEAAPRLSAQVVVEDGKRMLEVHNTGGMHAQLVDLELAPAAGGSQRIVAGLAGYVLPGTHRRWPLPEAAPDDAQASFKAKINGEAQARDLGSKAQ</sequence>
<dbReference type="SUPFAM" id="SSF49354">
    <property type="entry name" value="PapD-like"/>
    <property type="match status" value="1"/>
</dbReference>
<evidence type="ECO:0000313" key="3">
    <source>
        <dbReference type="EMBL" id="RXR08385.1"/>
    </source>
</evidence>
<dbReference type="InterPro" id="IPR016147">
    <property type="entry name" value="Pili_assmbl_chaperone_N"/>
</dbReference>
<dbReference type="InterPro" id="IPR008962">
    <property type="entry name" value="PapD-like_sf"/>
</dbReference>
<dbReference type="GO" id="GO:0030288">
    <property type="term" value="C:outer membrane-bounded periplasmic space"/>
    <property type="evidence" value="ECO:0007669"/>
    <property type="project" value="InterPro"/>
</dbReference>
<feature type="signal peptide" evidence="1">
    <location>
        <begin position="1"/>
        <end position="24"/>
    </location>
</feature>
<evidence type="ECO:0000256" key="1">
    <source>
        <dbReference type="SAM" id="SignalP"/>
    </source>
</evidence>
<feature type="chain" id="PRO_5020653371" evidence="1">
    <location>
        <begin position="25"/>
        <end position="243"/>
    </location>
</feature>
<gene>
    <name evidence="3" type="ORF">EPA99_00720</name>
</gene>
<keyword evidence="4" id="KW-1185">Reference proteome</keyword>
<proteinExistence type="predicted"/>
<dbReference type="GO" id="GO:0071555">
    <property type="term" value="P:cell wall organization"/>
    <property type="evidence" value="ECO:0007669"/>
    <property type="project" value="InterPro"/>
</dbReference>
<dbReference type="EMBL" id="SAWZ01000001">
    <property type="protein sequence ID" value="RXR08385.1"/>
    <property type="molecule type" value="Genomic_DNA"/>
</dbReference>
<feature type="domain" description="Pili assembly chaperone N-terminal" evidence="2">
    <location>
        <begin position="27"/>
        <end position="148"/>
    </location>
</feature>
<dbReference type="OrthoDB" id="511700at2"/>
<evidence type="ECO:0000313" key="4">
    <source>
        <dbReference type="Proteomes" id="UP000289784"/>
    </source>
</evidence>
<organism evidence="3 4">
    <name type="scientific">Pseudoxanthomonas composti</name>
    <dbReference type="NCBI Taxonomy" id="2137479"/>
    <lineage>
        <taxon>Bacteria</taxon>
        <taxon>Pseudomonadati</taxon>
        <taxon>Pseudomonadota</taxon>
        <taxon>Gammaproteobacteria</taxon>
        <taxon>Lysobacterales</taxon>
        <taxon>Lysobacteraceae</taxon>
        <taxon>Pseudoxanthomonas</taxon>
    </lineage>
</organism>
<dbReference type="RefSeq" id="WP_129469278.1">
    <property type="nucleotide sequence ID" value="NZ_SAWZ01000001.1"/>
</dbReference>
<dbReference type="Pfam" id="PF00345">
    <property type="entry name" value="PapD_N"/>
    <property type="match status" value="1"/>
</dbReference>
<evidence type="ECO:0000259" key="2">
    <source>
        <dbReference type="Pfam" id="PF00345"/>
    </source>
</evidence>
<dbReference type="Gene3D" id="2.60.40.10">
    <property type="entry name" value="Immunoglobulins"/>
    <property type="match status" value="1"/>
</dbReference>
<dbReference type="AlphaFoldDB" id="A0A4Q1JYE5"/>
<dbReference type="Proteomes" id="UP000289784">
    <property type="component" value="Unassembled WGS sequence"/>
</dbReference>
<dbReference type="PANTHER" id="PTHR30251:SF4">
    <property type="entry name" value="SLR1668 PROTEIN"/>
    <property type="match status" value="1"/>
</dbReference>
<accession>A0A4Q1JYE5</accession>
<comment type="caution">
    <text evidence="3">The sequence shown here is derived from an EMBL/GenBank/DDBJ whole genome shotgun (WGS) entry which is preliminary data.</text>
</comment>
<dbReference type="PANTHER" id="PTHR30251">
    <property type="entry name" value="PILUS ASSEMBLY CHAPERONE"/>
    <property type="match status" value="1"/>
</dbReference>
<dbReference type="InterPro" id="IPR013783">
    <property type="entry name" value="Ig-like_fold"/>
</dbReference>
<dbReference type="InterPro" id="IPR050643">
    <property type="entry name" value="Periplasmic_pilus_chap"/>
</dbReference>
<reference evidence="3 4" key="1">
    <citation type="submission" date="2019-01" db="EMBL/GenBank/DDBJ databases">
        <title>Pseudoxanthomonas composti sp. nov., isolated from compost.</title>
        <authorList>
            <person name="Yang G."/>
        </authorList>
    </citation>
    <scope>NUCLEOTIDE SEQUENCE [LARGE SCALE GENOMIC DNA]</scope>
    <source>
        <strain evidence="3 4">GSS15</strain>
    </source>
</reference>
<protein>
    <submittedName>
        <fullName evidence="3">Molecular chaperone</fullName>
    </submittedName>
</protein>
<keyword evidence="1" id="KW-0732">Signal</keyword>
<name>A0A4Q1JYE5_9GAMM</name>